<dbReference type="RefSeq" id="WP_277563694.1">
    <property type="nucleotide sequence ID" value="NZ_JAPDHZ010000002.1"/>
</dbReference>
<reference evidence="3 4" key="1">
    <citation type="submission" date="2022-10" db="EMBL/GenBank/DDBJ databases">
        <title>Comparative genomic analysis of Cohnella hashimotonis sp. nov., isolated from the International Space Station.</title>
        <authorList>
            <person name="Simpson A."/>
            <person name="Venkateswaran K."/>
        </authorList>
    </citation>
    <scope>NUCLEOTIDE SEQUENCE [LARGE SCALE GENOMIC DNA]</scope>
    <source>
        <strain evidence="3 4">DSM 18997</strain>
    </source>
</reference>
<feature type="region of interest" description="Disordered" evidence="1">
    <location>
        <begin position="57"/>
        <end position="108"/>
    </location>
</feature>
<dbReference type="Proteomes" id="UP001153387">
    <property type="component" value="Unassembled WGS sequence"/>
</dbReference>
<sequence length="108" mass="12170">MRKRNRMPTWFVVFLALVAIGIASSILNGGQALIIPVVLIAIVWILYKFPPNRWARGGTPRSDYQRAAAQSKKRQQAKETAAKPRRSPSPFRVIEGSKGRDDEPPTYH</sequence>
<comment type="caution">
    <text evidence="3">The sequence shown here is derived from an EMBL/GenBank/DDBJ whole genome shotgun (WGS) entry which is preliminary data.</text>
</comment>
<keyword evidence="2" id="KW-1133">Transmembrane helix</keyword>
<gene>
    <name evidence="3" type="ORF">OMP38_02255</name>
</gene>
<evidence type="ECO:0000256" key="1">
    <source>
        <dbReference type="SAM" id="MobiDB-lite"/>
    </source>
</evidence>
<dbReference type="EMBL" id="JAPDHZ010000002">
    <property type="protein sequence ID" value="MDG0789796.1"/>
    <property type="molecule type" value="Genomic_DNA"/>
</dbReference>
<organism evidence="3 4">
    <name type="scientific">Cohnella ginsengisoli</name>
    <dbReference type="NCBI Taxonomy" id="425004"/>
    <lineage>
        <taxon>Bacteria</taxon>
        <taxon>Bacillati</taxon>
        <taxon>Bacillota</taxon>
        <taxon>Bacilli</taxon>
        <taxon>Bacillales</taxon>
        <taxon>Paenibacillaceae</taxon>
        <taxon>Cohnella</taxon>
    </lineage>
</organism>
<evidence type="ECO:0000256" key="2">
    <source>
        <dbReference type="SAM" id="Phobius"/>
    </source>
</evidence>
<keyword evidence="2" id="KW-0472">Membrane</keyword>
<protein>
    <submittedName>
        <fullName evidence="3">SdpI family protein</fullName>
    </submittedName>
</protein>
<proteinExistence type="predicted"/>
<dbReference type="AlphaFoldDB" id="A0A9X4KDH6"/>
<feature type="transmembrane region" description="Helical" evidence="2">
    <location>
        <begin position="33"/>
        <end position="49"/>
    </location>
</feature>
<evidence type="ECO:0000313" key="4">
    <source>
        <dbReference type="Proteomes" id="UP001153387"/>
    </source>
</evidence>
<evidence type="ECO:0000313" key="3">
    <source>
        <dbReference type="EMBL" id="MDG0789796.1"/>
    </source>
</evidence>
<name>A0A9X4KDH6_9BACL</name>
<accession>A0A9X4KDH6</accession>
<feature type="compositionally biased region" description="Basic and acidic residues" evidence="1">
    <location>
        <begin position="95"/>
        <end position="108"/>
    </location>
</feature>
<keyword evidence="4" id="KW-1185">Reference proteome</keyword>
<keyword evidence="2" id="KW-0812">Transmembrane</keyword>